<dbReference type="Gene3D" id="1.25.40.80">
    <property type="match status" value="1"/>
</dbReference>
<dbReference type="PANTHER" id="PTHR38657:SF1">
    <property type="entry name" value="SLR1343 PROTEIN"/>
    <property type="match status" value="1"/>
</dbReference>
<keyword evidence="1" id="KW-0472">Membrane</keyword>
<name>A0ABZ0UP28_9RICK</name>
<protein>
    <submittedName>
        <fullName evidence="2">Deoxyribodipyrimidine photolyase C-terminal domain protein</fullName>
    </submittedName>
</protein>
<dbReference type="PANTHER" id="PTHR38657">
    <property type="entry name" value="SLR1343 PROTEIN"/>
    <property type="match status" value="1"/>
</dbReference>
<reference evidence="2" key="1">
    <citation type="submission" date="2022-10" db="EMBL/GenBank/DDBJ databases">
        <title>Host association and intracellularity evolved multiple times independently in the Rickettsiales.</title>
        <authorList>
            <person name="Castelli M."/>
            <person name="Nardi T."/>
            <person name="Gammuto L."/>
            <person name="Bellinzona G."/>
            <person name="Sabaneyeva E."/>
            <person name="Potekhin A."/>
            <person name="Serra V."/>
            <person name="Petroni G."/>
            <person name="Sassera D."/>
        </authorList>
    </citation>
    <scope>NUCLEOTIDE SEQUENCE [LARGE SCALE GENOMIC DNA]</scope>
    <source>
        <strain evidence="2">US_Bl 11III1</strain>
    </source>
</reference>
<proteinExistence type="predicted"/>
<dbReference type="InterPro" id="IPR036134">
    <property type="entry name" value="Crypto/Photolyase_FAD-like_sf"/>
</dbReference>
<feature type="transmembrane region" description="Helical" evidence="1">
    <location>
        <begin position="72"/>
        <end position="93"/>
    </location>
</feature>
<keyword evidence="1" id="KW-1133">Transmembrane helix</keyword>
<evidence type="ECO:0000256" key="1">
    <source>
        <dbReference type="SAM" id="Phobius"/>
    </source>
</evidence>
<accession>A0ABZ0UP28</accession>
<evidence type="ECO:0000313" key="2">
    <source>
        <dbReference type="EMBL" id="WPX97886.1"/>
    </source>
</evidence>
<dbReference type="Proteomes" id="UP001325140">
    <property type="component" value="Chromosome"/>
</dbReference>
<dbReference type="EMBL" id="CP110343">
    <property type="protein sequence ID" value="WPX97886.1"/>
    <property type="molecule type" value="Genomic_DNA"/>
</dbReference>
<organism evidence="2 3">
    <name type="scientific">Candidatus Fokinia crypta</name>
    <dbReference type="NCBI Taxonomy" id="1920990"/>
    <lineage>
        <taxon>Bacteria</taxon>
        <taxon>Pseudomonadati</taxon>
        <taxon>Pseudomonadota</taxon>
        <taxon>Alphaproteobacteria</taxon>
        <taxon>Rickettsiales</taxon>
        <taxon>Candidatus Midichloriaceae</taxon>
        <taxon>Candidatus Fokinia</taxon>
    </lineage>
</organism>
<keyword evidence="3" id="KW-1185">Reference proteome</keyword>
<keyword evidence="1" id="KW-0812">Transmembrane</keyword>
<dbReference type="SUPFAM" id="SSF48173">
    <property type="entry name" value="Cryptochrome/photolyase FAD-binding domain"/>
    <property type="match status" value="1"/>
</dbReference>
<evidence type="ECO:0000313" key="3">
    <source>
        <dbReference type="Proteomes" id="UP001325140"/>
    </source>
</evidence>
<gene>
    <name evidence="2" type="ORF">Fokcrypt_00409</name>
</gene>
<dbReference type="InterPro" id="IPR052551">
    <property type="entry name" value="UV-DNA_repair_photolyase"/>
</dbReference>
<sequence>MKGEAFLNHSLLSSYLNVGLLLPLEICQLADNSYKNGKALLNAVEGFICQILDWREYVRGIYWLKMPKYGNLNYFSAQITLPLISKLIAIYFIT</sequence>